<dbReference type="InterPro" id="IPR011330">
    <property type="entry name" value="Glyco_hydro/deAcase_b/a-brl"/>
</dbReference>
<feature type="compositionally biased region" description="Pro residues" evidence="1">
    <location>
        <begin position="85"/>
        <end position="112"/>
    </location>
</feature>
<evidence type="ECO:0000313" key="2">
    <source>
        <dbReference type="EMBL" id="SEM93013.1"/>
    </source>
</evidence>
<evidence type="ECO:0008006" key="4">
    <source>
        <dbReference type="Google" id="ProtNLM"/>
    </source>
</evidence>
<dbReference type="Pfam" id="PF04748">
    <property type="entry name" value="Polysacc_deac_2"/>
    <property type="match status" value="1"/>
</dbReference>
<protein>
    <recommendedName>
        <fullName evidence="4">Divergent polysaccharide deacetylase</fullName>
    </recommendedName>
</protein>
<dbReference type="Proteomes" id="UP000198761">
    <property type="component" value="Unassembled WGS sequence"/>
</dbReference>
<proteinExistence type="predicted"/>
<reference evidence="2 3" key="1">
    <citation type="submission" date="2016-10" db="EMBL/GenBank/DDBJ databases">
        <authorList>
            <person name="de Groot N.N."/>
        </authorList>
    </citation>
    <scope>NUCLEOTIDE SEQUENCE [LARGE SCALE GENOMIC DNA]</scope>
    <source>
        <strain evidence="2 3">DSM 3857</strain>
    </source>
</reference>
<dbReference type="EMBL" id="FOCE01000002">
    <property type="protein sequence ID" value="SEM93013.1"/>
    <property type="molecule type" value="Genomic_DNA"/>
</dbReference>
<keyword evidence="3" id="KW-1185">Reference proteome</keyword>
<dbReference type="InterPro" id="IPR006837">
    <property type="entry name" value="Divergent_DAC"/>
</dbReference>
<feature type="compositionally biased region" description="Low complexity" evidence="1">
    <location>
        <begin position="113"/>
        <end position="147"/>
    </location>
</feature>
<feature type="compositionally biased region" description="Low complexity" evidence="1">
    <location>
        <begin position="225"/>
        <end position="238"/>
    </location>
</feature>
<feature type="compositionally biased region" description="Low complexity" evidence="1">
    <location>
        <begin position="188"/>
        <end position="199"/>
    </location>
</feature>
<dbReference type="Gene3D" id="3.20.20.370">
    <property type="entry name" value="Glycoside hydrolase/deacetylase"/>
    <property type="match status" value="1"/>
</dbReference>
<sequence>MRGFVSGLIWGGVVAITGLALLSEMTPLPKVVPPVAAPANSDSAPVAAAPEPAVNPAVPPQPAPVASPPEPPEATTEPVAEPAPEVAPAPPEPVPPPQAAQEPPVSPAPPAPDAAVPALAAPAAAPETPDEPAAPMAGAEADAVPGPVDLPPVPPLSPEEEAALAPLPNEVPPTSPLAPDLPEPPVEVPSAEPAAPSEPLLDRPEPGLPASVEGVTTDRLPAIDATPAPAPAAEAATPEGEDTRPVHRFAASFDNPAGKPLYAVLLVDDGAEGLDRAALASLPLPVTIALDPASPEAAAHAALYRAAGKEVVMLATGLPKGAKPEDIAVAFEANAKALPEAVAVLDLSEGGFQNDRPLASAVVPVIKDQGRGLVTFERGLNAADQVARREAVPAAVIFRQLDAAGETGPVIRRYLDRAAFKAAQDGHVAVLGHATPETIATLLEWSVEGRAGSVALAPLTAILQTR</sequence>
<feature type="compositionally biased region" description="Pro residues" evidence="1">
    <location>
        <begin position="169"/>
        <end position="187"/>
    </location>
</feature>
<gene>
    <name evidence="2" type="ORF">SAMN04488103_102474</name>
</gene>
<name>A0A1H8CD52_9RHOB</name>
<feature type="compositionally biased region" description="Pro residues" evidence="1">
    <location>
        <begin position="148"/>
        <end position="157"/>
    </location>
</feature>
<feature type="compositionally biased region" description="Low complexity" evidence="1">
    <location>
        <begin position="73"/>
        <end position="84"/>
    </location>
</feature>
<dbReference type="STRING" id="933059.SAMN04488103_102474"/>
<dbReference type="RefSeq" id="WP_281243115.1">
    <property type="nucleotide sequence ID" value="NZ_FOCE01000002.1"/>
</dbReference>
<evidence type="ECO:0000256" key="1">
    <source>
        <dbReference type="SAM" id="MobiDB-lite"/>
    </source>
</evidence>
<dbReference type="CDD" id="cd10936">
    <property type="entry name" value="CE4_DAC2"/>
    <property type="match status" value="1"/>
</dbReference>
<evidence type="ECO:0000313" key="3">
    <source>
        <dbReference type="Proteomes" id="UP000198761"/>
    </source>
</evidence>
<dbReference type="GO" id="GO:0005975">
    <property type="term" value="P:carbohydrate metabolic process"/>
    <property type="evidence" value="ECO:0007669"/>
    <property type="project" value="InterPro"/>
</dbReference>
<organism evidence="2 3">
    <name type="scientific">Gemmobacter aquatilis</name>
    <dbReference type="NCBI Taxonomy" id="933059"/>
    <lineage>
        <taxon>Bacteria</taxon>
        <taxon>Pseudomonadati</taxon>
        <taxon>Pseudomonadota</taxon>
        <taxon>Alphaproteobacteria</taxon>
        <taxon>Rhodobacterales</taxon>
        <taxon>Paracoccaceae</taxon>
        <taxon>Gemmobacter</taxon>
    </lineage>
</organism>
<dbReference type="AlphaFoldDB" id="A0A1H8CD52"/>
<feature type="compositionally biased region" description="Low complexity" evidence="1">
    <location>
        <begin position="37"/>
        <end position="56"/>
    </location>
</feature>
<dbReference type="SUPFAM" id="SSF88713">
    <property type="entry name" value="Glycoside hydrolase/deacetylase"/>
    <property type="match status" value="1"/>
</dbReference>
<accession>A0A1H8CD52</accession>
<feature type="region of interest" description="Disordered" evidence="1">
    <location>
        <begin position="37"/>
        <end position="243"/>
    </location>
</feature>
<feature type="compositionally biased region" description="Pro residues" evidence="1">
    <location>
        <begin position="57"/>
        <end position="72"/>
    </location>
</feature>